<dbReference type="InterPro" id="IPR036138">
    <property type="entry name" value="PBP_dimer_sf"/>
</dbReference>
<dbReference type="Pfam" id="PF03717">
    <property type="entry name" value="PBP_dimer"/>
    <property type="match status" value="1"/>
</dbReference>
<dbReference type="SUPFAM" id="SSF56601">
    <property type="entry name" value="beta-lactamase/transpeptidase-like"/>
    <property type="match status" value="1"/>
</dbReference>
<dbReference type="STRING" id="571913.VV02_17400"/>
<dbReference type="InterPro" id="IPR005311">
    <property type="entry name" value="PBP_dimer"/>
</dbReference>
<name>A0A0K1JQP5_9MICO</name>
<dbReference type="Proteomes" id="UP000066480">
    <property type="component" value="Chromosome"/>
</dbReference>
<dbReference type="PANTHER" id="PTHR30627:SF1">
    <property type="entry name" value="PEPTIDOGLYCAN D,D-TRANSPEPTIDASE FTSI"/>
    <property type="match status" value="1"/>
</dbReference>
<dbReference type="Gene3D" id="3.40.710.10">
    <property type="entry name" value="DD-peptidase/beta-lactamase superfamily"/>
    <property type="match status" value="1"/>
</dbReference>
<reference evidence="7 8" key="1">
    <citation type="submission" date="2015-03" db="EMBL/GenBank/DDBJ databases">
        <title>Luteipulveratus halotolerans sp. nov., a novel actinobacterium (Dermacoccaceae) from Sarawak, Malaysia.</title>
        <authorList>
            <person name="Juboi H."/>
            <person name="Basik A."/>
            <person name="Shamsul S.S."/>
            <person name="Arnold P."/>
            <person name="Schmitt E.K."/>
            <person name="Sanglier J.-J."/>
            <person name="Yeo T."/>
        </authorList>
    </citation>
    <scope>NUCLEOTIDE SEQUENCE [LARGE SCALE GENOMIC DNA]</scope>
    <source>
        <strain evidence="7 8">MN07-A0370</strain>
    </source>
</reference>
<dbReference type="SUPFAM" id="SSF56519">
    <property type="entry name" value="Penicillin binding protein dimerisation domain"/>
    <property type="match status" value="1"/>
</dbReference>
<dbReference type="InterPro" id="IPR001460">
    <property type="entry name" value="PCN-bd_Tpept"/>
</dbReference>
<keyword evidence="8" id="KW-1185">Reference proteome</keyword>
<dbReference type="Gene3D" id="3.90.1310.10">
    <property type="entry name" value="Penicillin-binding protein 2a (Domain 2)"/>
    <property type="match status" value="1"/>
</dbReference>
<evidence type="ECO:0000259" key="5">
    <source>
        <dbReference type="Pfam" id="PF00905"/>
    </source>
</evidence>
<evidence type="ECO:0000256" key="4">
    <source>
        <dbReference type="SAM" id="MobiDB-lite"/>
    </source>
</evidence>
<evidence type="ECO:0000259" key="6">
    <source>
        <dbReference type="Pfam" id="PF03717"/>
    </source>
</evidence>
<feature type="domain" description="Penicillin-binding protein transpeptidase" evidence="5">
    <location>
        <begin position="258"/>
        <end position="563"/>
    </location>
</feature>
<dbReference type="InterPro" id="IPR012338">
    <property type="entry name" value="Beta-lactam/transpept-like"/>
</dbReference>
<dbReference type="Gene3D" id="3.30.450.330">
    <property type="match status" value="1"/>
</dbReference>
<feature type="region of interest" description="Disordered" evidence="4">
    <location>
        <begin position="569"/>
        <end position="593"/>
    </location>
</feature>
<evidence type="ECO:0000256" key="3">
    <source>
        <dbReference type="ARBA" id="ARBA00023136"/>
    </source>
</evidence>
<protein>
    <submittedName>
        <fullName evidence="7">Penicillin-binding protein</fullName>
    </submittedName>
</protein>
<dbReference type="PANTHER" id="PTHR30627">
    <property type="entry name" value="PEPTIDOGLYCAN D,D-TRANSPEPTIDASE"/>
    <property type="match status" value="1"/>
</dbReference>
<dbReference type="EMBL" id="CP011112">
    <property type="protein sequence ID" value="AKU19044.1"/>
    <property type="molecule type" value="Genomic_DNA"/>
</dbReference>
<dbReference type="InterPro" id="IPR050515">
    <property type="entry name" value="Beta-lactam/transpept"/>
</dbReference>
<gene>
    <name evidence="7" type="ORF">VV02_17400</name>
</gene>
<organism evidence="7 8">
    <name type="scientific">Luteipulveratus mongoliensis</name>
    <dbReference type="NCBI Taxonomy" id="571913"/>
    <lineage>
        <taxon>Bacteria</taxon>
        <taxon>Bacillati</taxon>
        <taxon>Actinomycetota</taxon>
        <taxon>Actinomycetes</taxon>
        <taxon>Micrococcales</taxon>
        <taxon>Dermacoccaceae</taxon>
        <taxon>Luteipulveratus</taxon>
    </lineage>
</organism>
<keyword evidence="3" id="KW-0472">Membrane</keyword>
<dbReference type="GO" id="GO:0005886">
    <property type="term" value="C:plasma membrane"/>
    <property type="evidence" value="ECO:0007669"/>
    <property type="project" value="TreeGrafter"/>
</dbReference>
<dbReference type="Pfam" id="PF00905">
    <property type="entry name" value="Transpeptidase"/>
    <property type="match status" value="1"/>
</dbReference>
<comment type="similarity">
    <text evidence="2">Belongs to the transpeptidase family.</text>
</comment>
<dbReference type="GO" id="GO:0008658">
    <property type="term" value="F:penicillin binding"/>
    <property type="evidence" value="ECO:0007669"/>
    <property type="project" value="InterPro"/>
</dbReference>
<evidence type="ECO:0000313" key="7">
    <source>
        <dbReference type="EMBL" id="AKU19044.1"/>
    </source>
</evidence>
<dbReference type="AlphaFoldDB" id="A0A0K1JQP5"/>
<accession>A0A0K1JQP5</accession>
<evidence type="ECO:0000256" key="1">
    <source>
        <dbReference type="ARBA" id="ARBA00004370"/>
    </source>
</evidence>
<dbReference type="GO" id="GO:0071555">
    <property type="term" value="P:cell wall organization"/>
    <property type="evidence" value="ECO:0007669"/>
    <property type="project" value="TreeGrafter"/>
</dbReference>
<sequence length="593" mass="62904">MGHPRRRARLLVVAMLFVFSLFAVQLVRIQGLDAASVSQEAFGKRLKRLTIPAQRGTITDTNGVVLADSVDRRHVVGDSTAMATYSERVGGKKVELGLEGAAARLAPLLGLKESDIRATLEKAYAKKSRFVYLAKDVSPTQWRAVQELSIPGISSERTVRREYPQGTSVAPLVGWVGSNGQPGGGVEKMQEKSLVGAPGQHIYERAPDGQIIATGDNSDKPAVAGKNVQLTINNDLQWFAQNALIQRVKETKGLSGDVVVTEVKTGRVLAAASYPSFDPNDMGSAPGYLQLRPFDEVYEPGSTSKVITMAGLIDKGYATPTTPVTVPPTLRRAGRPFHDSESHGTLNMTLAGVLAHSSNMGTILAGEKMPAATLHDYMTRFGLGQRTGAGLPGESPGILAKSGADWKGDQRYTVMFGQGLASTAAQQAAVFQTIANGGVRMPMSVVKGVGDGKGGFTAPEDDRKPIQVIKPTTAAQLTRMMQSVVSEEGTADQAQVPGYTVAGKTSTAERYDSKLKRYSGTTASFIGFAPAEKPEIVVAVTIQRPAGNGHGGPVAGPVFSKIMSFALQQRKVPPSGNAPKPYPLSTEPATEHQ</sequence>
<evidence type="ECO:0000313" key="8">
    <source>
        <dbReference type="Proteomes" id="UP000066480"/>
    </source>
</evidence>
<dbReference type="PATRIC" id="fig|571913.6.peg.3530"/>
<dbReference type="KEGG" id="lmoi:VV02_17400"/>
<evidence type="ECO:0000256" key="2">
    <source>
        <dbReference type="ARBA" id="ARBA00007171"/>
    </source>
</evidence>
<feature type="domain" description="Penicillin-binding protein dimerisation" evidence="6">
    <location>
        <begin position="50"/>
        <end position="214"/>
    </location>
</feature>
<proteinExistence type="inferred from homology"/>
<comment type="subcellular location">
    <subcellularLocation>
        <location evidence="1">Membrane</location>
    </subcellularLocation>
</comment>